<dbReference type="InterPro" id="IPR051421">
    <property type="entry name" value="RNA_Proc_DNA_Dmg_Regulator"/>
</dbReference>
<evidence type="ECO:0008006" key="14">
    <source>
        <dbReference type="Google" id="ProtNLM"/>
    </source>
</evidence>
<reference evidence="12" key="1">
    <citation type="submission" date="2022-11" db="EMBL/GenBank/DDBJ databases">
        <authorList>
            <person name="Kikuchi T."/>
        </authorList>
    </citation>
    <scope>NUCLEOTIDE SEQUENCE</scope>
    <source>
        <strain evidence="12">PS1010</strain>
    </source>
</reference>
<feature type="region of interest" description="Disordered" evidence="9">
    <location>
        <begin position="61"/>
        <end position="91"/>
    </location>
</feature>
<keyword evidence="5" id="KW-0507">mRNA processing</keyword>
<evidence type="ECO:0000256" key="2">
    <source>
        <dbReference type="ARBA" id="ARBA00004496"/>
    </source>
</evidence>
<evidence type="ECO:0000256" key="9">
    <source>
        <dbReference type="SAM" id="MobiDB-lite"/>
    </source>
</evidence>
<proteinExistence type="inferred from homology"/>
<dbReference type="Pfam" id="PF13297">
    <property type="entry name" value="SDE2_2C"/>
    <property type="match status" value="1"/>
</dbReference>
<dbReference type="EMBL" id="CANHGI010000005">
    <property type="protein sequence ID" value="CAI5451516.1"/>
    <property type="molecule type" value="Genomic_DNA"/>
</dbReference>
<keyword evidence="8" id="KW-0131">Cell cycle</keyword>
<keyword evidence="4" id="KW-0963">Cytoplasm</keyword>
<comment type="similarity">
    <text evidence="3">Belongs to the SDE2 family.</text>
</comment>
<evidence type="ECO:0000256" key="4">
    <source>
        <dbReference type="ARBA" id="ARBA00022490"/>
    </source>
</evidence>
<feature type="region of interest" description="Disordered" evidence="9">
    <location>
        <begin position="263"/>
        <end position="388"/>
    </location>
</feature>
<dbReference type="GO" id="GO:0005634">
    <property type="term" value="C:nucleus"/>
    <property type="evidence" value="ECO:0007669"/>
    <property type="project" value="UniProtKB-SubCell"/>
</dbReference>
<evidence type="ECO:0000259" key="11">
    <source>
        <dbReference type="Pfam" id="PF22782"/>
    </source>
</evidence>
<protein>
    <recommendedName>
        <fullName evidence="14">Replication stress response regulator SDE2</fullName>
    </recommendedName>
</protein>
<comment type="caution">
    <text evidence="12">The sequence shown here is derived from an EMBL/GenBank/DDBJ whole genome shotgun (WGS) entry which is preliminary data.</text>
</comment>
<dbReference type="GO" id="GO:0005737">
    <property type="term" value="C:cytoplasm"/>
    <property type="evidence" value="ECO:0007669"/>
    <property type="project" value="UniProtKB-SubCell"/>
</dbReference>
<keyword evidence="7" id="KW-0539">Nucleus</keyword>
<dbReference type="PANTHER" id="PTHR12786">
    <property type="entry name" value="SPLICING FACTOR SF3A-RELATED"/>
    <property type="match status" value="1"/>
</dbReference>
<comment type="subcellular location">
    <subcellularLocation>
        <location evidence="2">Cytoplasm</location>
    </subcellularLocation>
    <subcellularLocation>
        <location evidence="1">Nucleus</location>
    </subcellularLocation>
</comment>
<dbReference type="GO" id="GO:0006397">
    <property type="term" value="P:mRNA processing"/>
    <property type="evidence" value="ECO:0007669"/>
    <property type="project" value="UniProtKB-KW"/>
</dbReference>
<feature type="compositionally biased region" description="Acidic residues" evidence="9">
    <location>
        <begin position="322"/>
        <end position="337"/>
    </location>
</feature>
<feature type="compositionally biased region" description="Basic and acidic residues" evidence="9">
    <location>
        <begin position="312"/>
        <end position="321"/>
    </location>
</feature>
<gene>
    <name evidence="12" type="ORF">CAMP_LOCUS14153</name>
</gene>
<organism evidence="12 13">
    <name type="scientific">Caenorhabditis angaria</name>
    <dbReference type="NCBI Taxonomy" id="860376"/>
    <lineage>
        <taxon>Eukaryota</taxon>
        <taxon>Metazoa</taxon>
        <taxon>Ecdysozoa</taxon>
        <taxon>Nematoda</taxon>
        <taxon>Chromadorea</taxon>
        <taxon>Rhabditida</taxon>
        <taxon>Rhabditina</taxon>
        <taxon>Rhabditomorpha</taxon>
        <taxon>Rhabditoidea</taxon>
        <taxon>Rhabditidae</taxon>
        <taxon>Peloderinae</taxon>
        <taxon>Caenorhabditis</taxon>
    </lineage>
</organism>
<evidence type="ECO:0000256" key="6">
    <source>
        <dbReference type="ARBA" id="ARBA00023187"/>
    </source>
</evidence>
<dbReference type="Proteomes" id="UP001152747">
    <property type="component" value="Unassembled WGS sequence"/>
</dbReference>
<evidence type="ECO:0000256" key="5">
    <source>
        <dbReference type="ARBA" id="ARBA00022664"/>
    </source>
</evidence>
<feature type="compositionally biased region" description="Basic and acidic residues" evidence="9">
    <location>
        <begin position="373"/>
        <end position="388"/>
    </location>
</feature>
<evidence type="ECO:0000313" key="13">
    <source>
        <dbReference type="Proteomes" id="UP001152747"/>
    </source>
</evidence>
<evidence type="ECO:0000313" key="12">
    <source>
        <dbReference type="EMBL" id="CAI5451516.1"/>
    </source>
</evidence>
<dbReference type="GO" id="GO:0008380">
    <property type="term" value="P:RNA splicing"/>
    <property type="evidence" value="ECO:0007669"/>
    <property type="project" value="UniProtKB-KW"/>
</dbReference>
<evidence type="ECO:0000256" key="1">
    <source>
        <dbReference type="ARBA" id="ARBA00004123"/>
    </source>
</evidence>
<feature type="compositionally biased region" description="Acidic residues" evidence="9">
    <location>
        <begin position="272"/>
        <end position="289"/>
    </location>
</feature>
<evidence type="ECO:0000256" key="3">
    <source>
        <dbReference type="ARBA" id="ARBA00008726"/>
    </source>
</evidence>
<feature type="domain" description="SDE2/SF3A3 SAP" evidence="10">
    <location>
        <begin position="389"/>
        <end position="458"/>
    </location>
</feature>
<feature type="compositionally biased region" description="Low complexity" evidence="9">
    <location>
        <begin position="78"/>
        <end position="90"/>
    </location>
</feature>
<keyword evidence="6" id="KW-0508">mRNA splicing</keyword>
<sequence>MNQDNFNMENRGNEAVDFDFGMEADDEASEITFYDSQVQELACDEEMSQLDLSDLSIHDNEDINLGNMSDEESEKRTSSSTSTQGTNTPSFTATFPDKHYFWMNDEKTIKFIRENFSPASFYIMHNGKIVEDFEEFVENYKGQHLVRFTFHYRCRGGKGGFGSLLRSFRVNKSTNKLMMRDLNGRRLASVDEEGRLKRYLERQARKEEELRQKRKAKLERLTAGPPKHKFEDQEYLQKREEIIENTEDACEAGFAYLKELKKKEKKCKSGDEENEKEVESDGEDIDIDDLFNQRGGRKRKIEGPNMEDDDNETNKKMRNDESSDSEDDSDNEPDPEELAALRQYFENNQKDQEEEQGTSKQQEEIIEEEPEKQEEKAPEIPKIDEDIPKIDEKQPCEYAAVNLDDYVSAQDLELLGLEHLKSALTERGLKCGGSLCERAQRLWSIKGIEPAEWPTSILTPEMKKSLASACAEKNSKKKQKKSKK</sequence>
<dbReference type="AlphaFoldDB" id="A0A9P1IVK4"/>
<dbReference type="Pfam" id="PF22782">
    <property type="entry name" value="SDE2"/>
    <property type="match status" value="1"/>
</dbReference>
<dbReference type="InterPro" id="IPR053822">
    <property type="entry name" value="SDE2-like_dom"/>
</dbReference>
<evidence type="ECO:0000256" key="8">
    <source>
        <dbReference type="ARBA" id="ARBA00023306"/>
    </source>
</evidence>
<evidence type="ECO:0000256" key="7">
    <source>
        <dbReference type="ARBA" id="ARBA00023242"/>
    </source>
</evidence>
<dbReference type="OrthoDB" id="547031at2759"/>
<evidence type="ECO:0000259" key="10">
    <source>
        <dbReference type="Pfam" id="PF13297"/>
    </source>
</evidence>
<dbReference type="PANTHER" id="PTHR12786:SF1">
    <property type="entry name" value="SPLICING REGULATOR SDE2"/>
    <property type="match status" value="1"/>
</dbReference>
<accession>A0A9P1IVK4</accession>
<name>A0A9P1IVK4_9PELO</name>
<feature type="domain" description="SDE2-like" evidence="11">
    <location>
        <begin position="156"/>
        <end position="251"/>
    </location>
</feature>
<dbReference type="InterPro" id="IPR025086">
    <property type="entry name" value="SDE2/SF3A3_SAP"/>
</dbReference>
<keyword evidence="13" id="KW-1185">Reference proteome</keyword>